<evidence type="ECO:0008006" key="3">
    <source>
        <dbReference type="Google" id="ProtNLM"/>
    </source>
</evidence>
<dbReference type="STRING" id="1075417.SAMN05421823_104487"/>
<accession>A0A1G9HPI2</accession>
<dbReference type="EMBL" id="FNFO01000004">
    <property type="protein sequence ID" value="SDL14443.1"/>
    <property type="molecule type" value="Genomic_DNA"/>
</dbReference>
<dbReference type="PANTHER" id="PTHR42754:SF1">
    <property type="entry name" value="LIPOPROTEIN"/>
    <property type="match status" value="1"/>
</dbReference>
<proteinExistence type="predicted"/>
<reference evidence="1 2" key="1">
    <citation type="submission" date="2016-10" db="EMBL/GenBank/DDBJ databases">
        <authorList>
            <person name="de Groot N.N."/>
        </authorList>
    </citation>
    <scope>NUCLEOTIDE SEQUENCE [LARGE SCALE GENOMIC DNA]</scope>
    <source>
        <strain evidence="1 2">DSM 25186</strain>
    </source>
</reference>
<name>A0A1G9HPI2_9BACT</name>
<sequence>MKTFLCVTLLLSIASQRNCLRAQTMPAPTLEWVQQYYEGTNIDGLEVASFTGLATDGAGNVYAAGYIVNIEEPRGQNIMLYKLAPDGTELWKRIYDGPAHYDDAAFGMVLDDENGVLYVTGFSDQRYQYGDPYPYGGQATTLKYDTAGQLLWVKNYAGPGRWDVGTQIALDEAGNLYVAGESRTDSLEELSSDYLLLKYAPDGTALWVQRYGRVGSDPRPINDRPSGLVIDPAGRIHVTGDSHDWDYKRVALTVTYDAEGNFVRSRQYPGLVGHGIGADAAGAVYLAVYRADTVYTIKYGPDGTEQWVRFFRSGYANPAITTDQQGEVYVACAFQSASGSAPSSLRLFKYNAAGDVLWSQPYTPPQGSIVPKVIVTTDAAGRAYVVAGQMVPVTSTDLALLSYEPDGTFRWATTYQNPTELEFSDASREVVQHVRADTSGALYLIGRSLYDPNSGPTWVARYSQGTPAPAEPQTFWLEDACAQIGERWSHVWGSSLASAGSFVVKRGGYGYQPSNDPADYVRFSLNVTATAPFYLYARVRSLGVNSNSFWVRIDEGDWVLWNGLTVAVTCGVHFHRPPLRWQQASIPSTSDTVNPTRNSTKCTSVLSRPCPAALGPLLLSVVPCRCGRSRRSQMGLKDHSSSIPIRHRTS</sequence>
<dbReference type="SUPFAM" id="SSF63829">
    <property type="entry name" value="Calcium-dependent phosphotriesterase"/>
    <property type="match status" value="1"/>
</dbReference>
<evidence type="ECO:0000313" key="1">
    <source>
        <dbReference type="EMBL" id="SDL14443.1"/>
    </source>
</evidence>
<dbReference type="InterPro" id="IPR011042">
    <property type="entry name" value="6-blade_b-propeller_TolB-like"/>
</dbReference>
<dbReference type="Gene3D" id="2.120.10.30">
    <property type="entry name" value="TolB, C-terminal domain"/>
    <property type="match status" value="1"/>
</dbReference>
<gene>
    <name evidence="1" type="ORF">SAMN05421823_104487</name>
</gene>
<dbReference type="AlphaFoldDB" id="A0A1G9HPI2"/>
<dbReference type="PANTHER" id="PTHR42754">
    <property type="entry name" value="ENDOGLUCANASE"/>
    <property type="match status" value="1"/>
</dbReference>
<evidence type="ECO:0000313" key="2">
    <source>
        <dbReference type="Proteomes" id="UP000198510"/>
    </source>
</evidence>
<keyword evidence="2" id="KW-1185">Reference proteome</keyword>
<organism evidence="1 2">
    <name type="scientific">Catalinimonas alkaloidigena</name>
    <dbReference type="NCBI Taxonomy" id="1075417"/>
    <lineage>
        <taxon>Bacteria</taxon>
        <taxon>Pseudomonadati</taxon>
        <taxon>Bacteroidota</taxon>
        <taxon>Cytophagia</taxon>
        <taxon>Cytophagales</taxon>
        <taxon>Catalimonadaceae</taxon>
        <taxon>Catalinimonas</taxon>
    </lineage>
</organism>
<protein>
    <recommendedName>
        <fullName evidence="3">Beta-propeller repeat-containing protein</fullName>
    </recommendedName>
</protein>
<dbReference type="RefSeq" id="WP_176956030.1">
    <property type="nucleotide sequence ID" value="NZ_FNFO01000004.1"/>
</dbReference>
<dbReference type="Proteomes" id="UP000198510">
    <property type="component" value="Unassembled WGS sequence"/>
</dbReference>